<keyword evidence="2" id="KW-1185">Reference proteome</keyword>
<gene>
    <name evidence="1" type="ORF">PLOB_00016003</name>
</gene>
<reference evidence="1 2" key="1">
    <citation type="submission" date="2022-05" db="EMBL/GenBank/DDBJ databases">
        <authorList>
            <consortium name="Genoscope - CEA"/>
            <person name="William W."/>
        </authorList>
    </citation>
    <scope>NUCLEOTIDE SEQUENCE [LARGE SCALE GENOMIC DNA]</scope>
</reference>
<accession>A0ABN8MQJ6</accession>
<comment type="caution">
    <text evidence="1">The sequence shown here is derived from an EMBL/GenBank/DDBJ whole genome shotgun (WGS) entry which is preliminary data.</text>
</comment>
<evidence type="ECO:0000313" key="1">
    <source>
        <dbReference type="EMBL" id="CAH3033672.1"/>
    </source>
</evidence>
<dbReference type="EMBL" id="CALNXK010000002">
    <property type="protein sequence ID" value="CAH3033672.1"/>
    <property type="molecule type" value="Genomic_DNA"/>
</dbReference>
<protein>
    <submittedName>
        <fullName evidence="1">Uncharacterized protein</fullName>
    </submittedName>
</protein>
<evidence type="ECO:0000313" key="2">
    <source>
        <dbReference type="Proteomes" id="UP001159405"/>
    </source>
</evidence>
<dbReference type="Proteomes" id="UP001159405">
    <property type="component" value="Unassembled WGS sequence"/>
</dbReference>
<sequence length="244" mass="28366">MVIFILLNPDLQYPYQLEIYKLHQKTYEMCKNEVLCLLAIKQLPTFSNKFSRFQATSWLILENVFEKCADFDPTKRPEASGLVEMFHPKEGPVRREIPLVVSQSSVVEQHDYLVAEGAIGISNVISTDATNSCSSLSVLINERILVERQTDDLLSLNAALDEWQFFSENVSNLVLTRPDRFNRYRNIERMYDVIEAYKIYYVTPRLLKNRMSCLRKSSPLPACLPRKEEVHSSWPWKNLPNLTK</sequence>
<organism evidence="1 2">
    <name type="scientific">Porites lobata</name>
    <dbReference type="NCBI Taxonomy" id="104759"/>
    <lineage>
        <taxon>Eukaryota</taxon>
        <taxon>Metazoa</taxon>
        <taxon>Cnidaria</taxon>
        <taxon>Anthozoa</taxon>
        <taxon>Hexacorallia</taxon>
        <taxon>Scleractinia</taxon>
        <taxon>Fungiina</taxon>
        <taxon>Poritidae</taxon>
        <taxon>Porites</taxon>
    </lineage>
</organism>
<name>A0ABN8MQJ6_9CNID</name>
<proteinExistence type="predicted"/>